<dbReference type="AlphaFoldDB" id="A0A074YVX3"/>
<sequence length="150" mass="17196">MTHLRPRLAELPSSSPGQPLETHQHTTTMMSLADLSIEVPCKIAELVQMDHPEDYTSMRISCKSLYQITNTPFAVTNFEERYHVSVKYGLEKLQTMTARLCFDPFVKTITIRIVERKCNEGLSRWLPANSHILSADFRRLTSDASENIRI</sequence>
<evidence type="ECO:0000256" key="1">
    <source>
        <dbReference type="SAM" id="MobiDB-lite"/>
    </source>
</evidence>
<dbReference type="Proteomes" id="UP000030641">
    <property type="component" value="Unassembled WGS sequence"/>
</dbReference>
<gene>
    <name evidence="2" type="ORF">AUEXF2481DRAFT_478704</name>
</gene>
<name>A0A074YVX3_AURSE</name>
<proteinExistence type="predicted"/>
<keyword evidence="3" id="KW-1185">Reference proteome</keyword>
<reference evidence="2 3" key="1">
    <citation type="journal article" date="2014" name="BMC Genomics">
        <title>Genome sequencing of four Aureobasidium pullulans varieties: biotechnological potential, stress tolerance, and description of new species.</title>
        <authorList>
            <person name="Gostin Ar C."/>
            <person name="Ohm R.A."/>
            <person name="Kogej T."/>
            <person name="Sonjak S."/>
            <person name="Turk M."/>
            <person name="Zajc J."/>
            <person name="Zalar P."/>
            <person name="Grube M."/>
            <person name="Sun H."/>
            <person name="Han J."/>
            <person name="Sharma A."/>
            <person name="Chiniquy J."/>
            <person name="Ngan C.Y."/>
            <person name="Lipzen A."/>
            <person name="Barry K."/>
            <person name="Grigoriev I.V."/>
            <person name="Gunde-Cimerman N."/>
        </authorList>
    </citation>
    <scope>NUCLEOTIDE SEQUENCE [LARGE SCALE GENOMIC DNA]</scope>
    <source>
        <strain evidence="2 3">EXF-2481</strain>
    </source>
</reference>
<dbReference type="RefSeq" id="XP_013347049.1">
    <property type="nucleotide sequence ID" value="XM_013491595.1"/>
</dbReference>
<evidence type="ECO:0000313" key="2">
    <source>
        <dbReference type="EMBL" id="KEQ98312.1"/>
    </source>
</evidence>
<protein>
    <submittedName>
        <fullName evidence="2">Uncharacterized protein</fullName>
    </submittedName>
</protein>
<dbReference type="GeneID" id="25368388"/>
<accession>A0A074YVX3</accession>
<organism evidence="2 3">
    <name type="scientific">Aureobasidium subglaciale (strain EXF-2481)</name>
    <name type="common">Aureobasidium pullulans var. subglaciale</name>
    <dbReference type="NCBI Taxonomy" id="1043005"/>
    <lineage>
        <taxon>Eukaryota</taxon>
        <taxon>Fungi</taxon>
        <taxon>Dikarya</taxon>
        <taxon>Ascomycota</taxon>
        <taxon>Pezizomycotina</taxon>
        <taxon>Dothideomycetes</taxon>
        <taxon>Dothideomycetidae</taxon>
        <taxon>Dothideales</taxon>
        <taxon>Saccotheciaceae</taxon>
        <taxon>Aureobasidium</taxon>
    </lineage>
</organism>
<dbReference type="HOGENOM" id="CLU_1740144_0_0_1"/>
<evidence type="ECO:0000313" key="3">
    <source>
        <dbReference type="Proteomes" id="UP000030641"/>
    </source>
</evidence>
<dbReference type="InParanoid" id="A0A074YVX3"/>
<feature type="region of interest" description="Disordered" evidence="1">
    <location>
        <begin position="1"/>
        <end position="25"/>
    </location>
</feature>
<dbReference type="EMBL" id="KL584752">
    <property type="protein sequence ID" value="KEQ98312.1"/>
    <property type="molecule type" value="Genomic_DNA"/>
</dbReference>